<evidence type="ECO:0000313" key="2">
    <source>
        <dbReference type="Proteomes" id="UP000636960"/>
    </source>
</evidence>
<evidence type="ECO:0000313" key="1">
    <source>
        <dbReference type="EMBL" id="GIE97160.1"/>
    </source>
</evidence>
<keyword evidence="2" id="KW-1185">Reference proteome</keyword>
<comment type="caution">
    <text evidence="1">The sequence shown here is derived from an EMBL/GenBank/DDBJ whole genome shotgun (WGS) entry which is preliminary data.</text>
</comment>
<dbReference type="AlphaFoldDB" id="A0A919MYK8"/>
<evidence type="ECO:0008006" key="3">
    <source>
        <dbReference type="Google" id="ProtNLM"/>
    </source>
</evidence>
<protein>
    <recommendedName>
        <fullName evidence="3">Lipoprotein</fullName>
    </recommendedName>
</protein>
<dbReference type="Proteomes" id="UP000636960">
    <property type="component" value="Unassembled WGS sequence"/>
</dbReference>
<dbReference type="RefSeq" id="WP_203783844.1">
    <property type="nucleotide sequence ID" value="NZ_BOMV01000055.1"/>
</dbReference>
<proteinExistence type="predicted"/>
<accession>A0A919MYK8</accession>
<dbReference type="PROSITE" id="PS51257">
    <property type="entry name" value="PROKAR_LIPOPROTEIN"/>
    <property type="match status" value="1"/>
</dbReference>
<dbReference type="EMBL" id="BOMV01000055">
    <property type="protein sequence ID" value="GIE97160.1"/>
    <property type="molecule type" value="Genomic_DNA"/>
</dbReference>
<organism evidence="1 2">
    <name type="scientific">Paractinoplanes rishiriensis</name>
    <dbReference type="NCBI Taxonomy" id="1050105"/>
    <lineage>
        <taxon>Bacteria</taxon>
        <taxon>Bacillati</taxon>
        <taxon>Actinomycetota</taxon>
        <taxon>Actinomycetes</taxon>
        <taxon>Micromonosporales</taxon>
        <taxon>Micromonosporaceae</taxon>
        <taxon>Paractinoplanes</taxon>
    </lineage>
</organism>
<gene>
    <name evidence="1" type="ORF">Ari01nite_46250</name>
</gene>
<sequence length="133" mass="13969">MKRISGILAATVVLGAAGCAGDAEPVPAVCDSYAAVQNTVDHIRDTNVSENGLTALRPYLNQLRDQLHQLYLDAQAQFASQADVLRTTVDQLAADVRTANEAPNVTNLAAVRSSVAAVRSSAQTLRDAMASTC</sequence>
<reference evidence="1" key="1">
    <citation type="submission" date="2021-01" db="EMBL/GenBank/DDBJ databases">
        <title>Whole genome shotgun sequence of Actinoplanes rishiriensis NBRC 108556.</title>
        <authorList>
            <person name="Komaki H."/>
            <person name="Tamura T."/>
        </authorList>
    </citation>
    <scope>NUCLEOTIDE SEQUENCE</scope>
    <source>
        <strain evidence="1">NBRC 108556</strain>
    </source>
</reference>
<name>A0A919MYK8_9ACTN</name>